<accession>A0A0A2TGD2</accession>
<comment type="caution">
    <text evidence="1">The sequence shown here is derived from an EMBL/GenBank/DDBJ whole genome shotgun (WGS) entry which is preliminary data.</text>
</comment>
<protein>
    <submittedName>
        <fullName evidence="1">Epimerase</fullName>
    </submittedName>
</protein>
<dbReference type="Gene3D" id="3.40.50.720">
    <property type="entry name" value="NAD(P)-binding Rossmann-like Domain"/>
    <property type="match status" value="1"/>
</dbReference>
<keyword evidence="2" id="KW-1185">Reference proteome</keyword>
<dbReference type="RefSeq" id="WP_036815266.1">
    <property type="nucleotide sequence ID" value="NZ_AVBF01000001.1"/>
</dbReference>
<sequence>MLTVQEVENAMATPTKALIDDLAQLDGDILILGVGGKMGPSLAKLAQNAVVQGGLGKKVYGVSRFSSGSLQQELEAAGIETIAADLLQDDDLQSLPNVKNIIYMAGNKFGTTGNEHFTWVMNAFLPGRVAEKFANSRIVVFSTGNVYPLTPIRAGGAKETDAVGPVGEYAQSCLGRERVFTHFSHKNNTPMLLFRLNYAIDMRYGVLLEIALKVNQKEPIDLSMGHANVIWQGDANRMALQSLLHCQTPPSMLNITGPETVSIKRLAEQFGELFQQEPVFVGEEQDTALLSNAAEAFRLFGYPHVSLQEMIEWTATWVINDGETINKPTHFQERKGAY</sequence>
<name>A0A0A2TGD2_9BACI</name>
<dbReference type="STRING" id="1385514.N782_00880"/>
<dbReference type="AlphaFoldDB" id="A0A0A2TGD2"/>
<dbReference type="eggNOG" id="COG0451">
    <property type="taxonomic scope" value="Bacteria"/>
</dbReference>
<organism evidence="1 2">
    <name type="scientific">Pontibacillus yanchengensis Y32</name>
    <dbReference type="NCBI Taxonomy" id="1385514"/>
    <lineage>
        <taxon>Bacteria</taxon>
        <taxon>Bacillati</taxon>
        <taxon>Bacillota</taxon>
        <taxon>Bacilli</taxon>
        <taxon>Bacillales</taxon>
        <taxon>Bacillaceae</taxon>
        <taxon>Pontibacillus</taxon>
    </lineage>
</organism>
<evidence type="ECO:0000313" key="2">
    <source>
        <dbReference type="Proteomes" id="UP000030147"/>
    </source>
</evidence>
<dbReference type="Proteomes" id="UP000030147">
    <property type="component" value="Unassembled WGS sequence"/>
</dbReference>
<evidence type="ECO:0000313" key="1">
    <source>
        <dbReference type="EMBL" id="KGP74624.1"/>
    </source>
</evidence>
<proteinExistence type="predicted"/>
<dbReference type="SUPFAM" id="SSF51735">
    <property type="entry name" value="NAD(P)-binding Rossmann-fold domains"/>
    <property type="match status" value="1"/>
</dbReference>
<dbReference type="EMBL" id="AVBF01000001">
    <property type="protein sequence ID" value="KGP74624.1"/>
    <property type="molecule type" value="Genomic_DNA"/>
</dbReference>
<dbReference type="InterPro" id="IPR036291">
    <property type="entry name" value="NAD(P)-bd_dom_sf"/>
</dbReference>
<gene>
    <name evidence="1" type="ORF">N782_00880</name>
</gene>
<reference evidence="1 2" key="1">
    <citation type="journal article" date="2015" name="Stand. Genomic Sci.">
        <title>High quality draft genome sequence of the moderately halophilic bacterium Pontibacillus yanchengensis Y32(T) and comparison among Pontibacillus genomes.</title>
        <authorList>
            <person name="Huang J."/>
            <person name="Qiao Z.X."/>
            <person name="Tang J.W."/>
            <person name="Wang G."/>
        </authorList>
    </citation>
    <scope>NUCLEOTIDE SEQUENCE [LARGE SCALE GENOMIC DNA]</scope>
    <source>
        <strain evidence="1 2">Y32</strain>
    </source>
</reference>
<dbReference type="OrthoDB" id="9785845at2"/>